<accession>A0A9N9E832</accession>
<dbReference type="Gene3D" id="3.30.1360.210">
    <property type="match status" value="1"/>
</dbReference>
<keyword evidence="5" id="KW-1185">Reference proteome</keyword>
<dbReference type="GO" id="GO:1990904">
    <property type="term" value="C:ribonucleoprotein complex"/>
    <property type="evidence" value="ECO:0007669"/>
    <property type="project" value="UniProtKB-KW"/>
</dbReference>
<dbReference type="GO" id="GO:0005840">
    <property type="term" value="C:ribosome"/>
    <property type="evidence" value="ECO:0007669"/>
    <property type="project" value="UniProtKB-KW"/>
</dbReference>
<dbReference type="InterPro" id="IPR038526">
    <property type="entry name" value="Ribosomal_eL22_sf"/>
</dbReference>
<comment type="similarity">
    <text evidence="1">Belongs to the eukaryotic ribosomal protein eL22 family.</text>
</comment>
<dbReference type="AlphaFoldDB" id="A0A9N9E832"/>
<dbReference type="GO" id="GO:0003735">
    <property type="term" value="F:structural constituent of ribosome"/>
    <property type="evidence" value="ECO:0007669"/>
    <property type="project" value="InterPro"/>
</dbReference>
<dbReference type="InterPro" id="IPR002671">
    <property type="entry name" value="Ribosomal_eL22"/>
</dbReference>
<comment type="caution">
    <text evidence="4">The sequence shown here is derived from an EMBL/GenBank/DDBJ whole genome shotgun (WGS) entry which is preliminary data.</text>
</comment>
<reference evidence="4" key="1">
    <citation type="submission" date="2021-06" db="EMBL/GenBank/DDBJ databases">
        <authorList>
            <person name="Kallberg Y."/>
            <person name="Tangrot J."/>
            <person name="Rosling A."/>
        </authorList>
    </citation>
    <scope>NUCLEOTIDE SEQUENCE</scope>
    <source>
        <strain evidence="4">IA702</strain>
    </source>
</reference>
<dbReference type="EMBL" id="CAJVPJ010005780">
    <property type="protein sequence ID" value="CAG8664004.1"/>
    <property type="molecule type" value="Genomic_DNA"/>
</dbReference>
<dbReference type="Proteomes" id="UP000789572">
    <property type="component" value="Unassembled WGS sequence"/>
</dbReference>
<keyword evidence="3" id="KW-0687">Ribonucleoprotein</keyword>
<dbReference type="Pfam" id="PF01776">
    <property type="entry name" value="Ribosomal_L22e"/>
    <property type="match status" value="1"/>
</dbReference>
<dbReference type="GO" id="GO:0003723">
    <property type="term" value="F:RNA binding"/>
    <property type="evidence" value="ECO:0007669"/>
    <property type="project" value="TreeGrafter"/>
</dbReference>
<evidence type="ECO:0000256" key="1">
    <source>
        <dbReference type="ARBA" id="ARBA00007817"/>
    </source>
</evidence>
<organism evidence="4 5">
    <name type="scientific">Paraglomus occultum</name>
    <dbReference type="NCBI Taxonomy" id="144539"/>
    <lineage>
        <taxon>Eukaryota</taxon>
        <taxon>Fungi</taxon>
        <taxon>Fungi incertae sedis</taxon>
        <taxon>Mucoromycota</taxon>
        <taxon>Glomeromycotina</taxon>
        <taxon>Glomeromycetes</taxon>
        <taxon>Paraglomerales</taxon>
        <taxon>Paraglomeraceae</taxon>
        <taxon>Paraglomus</taxon>
    </lineage>
</organism>
<sequence>LAKASPLKNILQRYGTGAKNAKAKKVAIKYVIDAPGPAADNNKTSDDTTFEKFLHNRIKVNGRTGQLGDNVVISRGADYKITVTANSQLFAKRYLKHLTKKFIKKHNIRDWLRVGATDKLYL</sequence>
<name>A0A9N9E832_9GLOM</name>
<dbReference type="OrthoDB" id="10259820at2759"/>
<proteinExistence type="inferred from homology"/>
<evidence type="ECO:0000256" key="3">
    <source>
        <dbReference type="ARBA" id="ARBA00023274"/>
    </source>
</evidence>
<evidence type="ECO:0000256" key="2">
    <source>
        <dbReference type="ARBA" id="ARBA00022980"/>
    </source>
</evidence>
<dbReference type="GO" id="GO:0002181">
    <property type="term" value="P:cytoplasmic translation"/>
    <property type="evidence" value="ECO:0007669"/>
    <property type="project" value="TreeGrafter"/>
</dbReference>
<dbReference type="PANTHER" id="PTHR10064:SF31">
    <property type="entry name" value="LARGE RIBOSOMAL SUBUNIT PROTEIN EL22A-RELATED"/>
    <property type="match status" value="1"/>
</dbReference>
<keyword evidence="2" id="KW-0689">Ribosomal protein</keyword>
<dbReference type="PANTHER" id="PTHR10064">
    <property type="entry name" value="60S RIBOSOMAL PROTEIN L22"/>
    <property type="match status" value="1"/>
</dbReference>
<protein>
    <submittedName>
        <fullName evidence="4">1271_t:CDS:1</fullName>
    </submittedName>
</protein>
<evidence type="ECO:0000313" key="5">
    <source>
        <dbReference type="Proteomes" id="UP000789572"/>
    </source>
</evidence>
<evidence type="ECO:0000313" key="4">
    <source>
        <dbReference type="EMBL" id="CAG8664004.1"/>
    </source>
</evidence>
<gene>
    <name evidence="4" type="ORF">POCULU_LOCUS10605</name>
</gene>
<feature type="non-terminal residue" evidence="4">
    <location>
        <position position="1"/>
    </location>
</feature>